<evidence type="ECO:0000256" key="3">
    <source>
        <dbReference type="ARBA" id="ARBA00023015"/>
    </source>
</evidence>
<name>A0A1B8A3J9_FUSPO</name>
<dbReference type="InterPro" id="IPR050815">
    <property type="entry name" value="TF_fung"/>
</dbReference>
<comment type="subcellular location">
    <subcellularLocation>
        <location evidence="1">Nucleus</location>
    </subcellularLocation>
</comment>
<dbReference type="PANTHER" id="PTHR47338:SF5">
    <property type="entry name" value="ZN(II)2CYS6 TRANSCRIPTION FACTOR (EUROFUNG)"/>
    <property type="match status" value="1"/>
</dbReference>
<evidence type="ECO:0000256" key="1">
    <source>
        <dbReference type="ARBA" id="ARBA00004123"/>
    </source>
</evidence>
<evidence type="ECO:0000256" key="2">
    <source>
        <dbReference type="ARBA" id="ARBA00022723"/>
    </source>
</evidence>
<keyword evidence="9" id="KW-1185">Reference proteome</keyword>
<evidence type="ECO:0000256" key="6">
    <source>
        <dbReference type="SAM" id="MobiDB-lite"/>
    </source>
</evidence>
<dbReference type="InterPro" id="IPR036864">
    <property type="entry name" value="Zn2-C6_fun-type_DNA-bd_sf"/>
</dbReference>
<dbReference type="STRING" id="36050.A0A1B8A3J9"/>
<feature type="region of interest" description="Disordered" evidence="6">
    <location>
        <begin position="92"/>
        <end position="128"/>
    </location>
</feature>
<dbReference type="InterPro" id="IPR001138">
    <property type="entry name" value="Zn2Cys6_DnaBD"/>
</dbReference>
<proteinExistence type="predicted"/>
<dbReference type="PANTHER" id="PTHR47338">
    <property type="entry name" value="ZN(II)2CYS6 TRANSCRIPTION FACTOR (EUROFUNG)-RELATED"/>
    <property type="match status" value="1"/>
</dbReference>
<dbReference type="GO" id="GO:0000981">
    <property type="term" value="F:DNA-binding transcription factor activity, RNA polymerase II-specific"/>
    <property type="evidence" value="ECO:0007669"/>
    <property type="project" value="InterPro"/>
</dbReference>
<dbReference type="Proteomes" id="UP000091967">
    <property type="component" value="Unassembled WGS sequence"/>
</dbReference>
<dbReference type="EMBL" id="LYXU01000176">
    <property type="protein sequence ID" value="OBS15038.1"/>
    <property type="molecule type" value="Genomic_DNA"/>
</dbReference>
<keyword evidence="3" id="KW-0805">Transcription regulation</keyword>
<dbReference type="CDD" id="cd00067">
    <property type="entry name" value="GAL4"/>
    <property type="match status" value="1"/>
</dbReference>
<dbReference type="PROSITE" id="PS50048">
    <property type="entry name" value="ZN2_CY6_FUNGAL_2"/>
    <property type="match status" value="1"/>
</dbReference>
<dbReference type="GO" id="GO:0008270">
    <property type="term" value="F:zinc ion binding"/>
    <property type="evidence" value="ECO:0007669"/>
    <property type="project" value="InterPro"/>
</dbReference>
<feature type="region of interest" description="Disordered" evidence="6">
    <location>
        <begin position="46"/>
        <end position="67"/>
    </location>
</feature>
<keyword evidence="4" id="KW-0804">Transcription</keyword>
<keyword evidence="2" id="KW-0479">Metal-binding</keyword>
<organism evidence="8 9">
    <name type="scientific">Fusarium poae</name>
    <dbReference type="NCBI Taxonomy" id="36050"/>
    <lineage>
        <taxon>Eukaryota</taxon>
        <taxon>Fungi</taxon>
        <taxon>Dikarya</taxon>
        <taxon>Ascomycota</taxon>
        <taxon>Pezizomycotina</taxon>
        <taxon>Sordariomycetes</taxon>
        <taxon>Hypocreomycetidae</taxon>
        <taxon>Hypocreales</taxon>
        <taxon>Nectriaceae</taxon>
        <taxon>Fusarium</taxon>
    </lineage>
</organism>
<dbReference type="Pfam" id="PF00172">
    <property type="entry name" value="Zn_clus"/>
    <property type="match status" value="1"/>
</dbReference>
<keyword evidence="5" id="KW-0539">Nucleus</keyword>
<sequence>MDPVVPPRRGQHELVCIGCKTRKIRCNRAKPTCDGCQVRGLPCTYPERSKRKKANPRRGQPKEPRMSDHVLSNLLERLLQVEEKCTRLVTDPSTVNTALSNNSPGSLQGSSPQTPGQTPEAHSVVSSAASRTFIDNDAEEAEVSDLLSCPATPLNADVRLQQAFEQVLHLKRQNLFKQTASMDYYIRPEIAKACIENFCTHFQIDTFPGFINVKLMHLIPDIIDMPEVTLEPAVLVLYYSIVYHGSMVIADDLGSQDSNLTQRVYGCCLRVLPAWRERSSGTKTDLISAILLMRASFQQCDFEFSWNMYKLVYQCVKKLNLHNIDQNFPSTFIQQSPDDGTDHDRQGLWSLVLVDLFFRLLHDKPAIMTANLTEWHVNLPAINIIPEQPEHMVPTLAFFVKARLTFLLLRFFDLFAQGSDDKDCIERIEGLCAEIEDLVREWSVRDSMDANEENVSNWWTLYDLTLTASCSMMIMSRKMEALQSEVSGIPFPCYDKPVSVLSVNTARNVLELALLGLRKYKSPLAAAYVFGAFRCYVPYGCLARHLFVSGPGEPGSTSLSDLALLEKVAESMSAIAERDGDLLPLTRTLHKLNISIHVRWEEEGNAVVVFPKEKDSL</sequence>
<gene>
    <name evidence="8" type="ORF">FPOA_14059</name>
</gene>
<dbReference type="SMART" id="SM00066">
    <property type="entry name" value="GAL4"/>
    <property type="match status" value="1"/>
</dbReference>
<evidence type="ECO:0000313" key="9">
    <source>
        <dbReference type="Proteomes" id="UP000091967"/>
    </source>
</evidence>
<dbReference type="SUPFAM" id="SSF57701">
    <property type="entry name" value="Zn2/Cys6 DNA-binding domain"/>
    <property type="match status" value="1"/>
</dbReference>
<reference evidence="8 9" key="1">
    <citation type="submission" date="2016-06" db="EMBL/GenBank/DDBJ databases">
        <title>Living apart together: crosstalk between the core and supernumerary genomes in a fungal plant pathogen.</title>
        <authorList>
            <person name="Vanheule A."/>
            <person name="Audenaert K."/>
            <person name="Warris S."/>
            <person name="Van De Geest H."/>
            <person name="Schijlen E."/>
            <person name="Hofte M."/>
            <person name="De Saeger S."/>
            <person name="Haesaert G."/>
            <person name="Waalwijk C."/>
            <person name="Van Der Lee T."/>
        </authorList>
    </citation>
    <scope>NUCLEOTIDE SEQUENCE [LARGE SCALE GENOMIC DNA]</scope>
    <source>
        <strain evidence="8 9">2516</strain>
    </source>
</reference>
<dbReference type="OMA" id="HELVCIG"/>
<evidence type="ECO:0000256" key="4">
    <source>
        <dbReference type="ARBA" id="ARBA00023163"/>
    </source>
</evidence>
<evidence type="ECO:0000313" key="8">
    <source>
        <dbReference type="EMBL" id="OBS15038.1"/>
    </source>
</evidence>
<dbReference type="AlphaFoldDB" id="A0A1B8A3J9"/>
<evidence type="ECO:0000256" key="5">
    <source>
        <dbReference type="ARBA" id="ARBA00023242"/>
    </source>
</evidence>
<dbReference type="GO" id="GO:0005634">
    <property type="term" value="C:nucleus"/>
    <property type="evidence" value="ECO:0007669"/>
    <property type="project" value="UniProtKB-SubCell"/>
</dbReference>
<accession>A0A1B8A3J9</accession>
<feature type="compositionally biased region" description="Polar residues" evidence="6">
    <location>
        <begin position="92"/>
        <end position="117"/>
    </location>
</feature>
<evidence type="ECO:0000259" key="7">
    <source>
        <dbReference type="PROSITE" id="PS50048"/>
    </source>
</evidence>
<comment type="caution">
    <text evidence="8">The sequence shown here is derived from an EMBL/GenBank/DDBJ whole genome shotgun (WGS) entry which is preliminary data.</text>
</comment>
<protein>
    <recommendedName>
        <fullName evidence="7">Zn(2)-C6 fungal-type domain-containing protein</fullName>
    </recommendedName>
</protein>
<feature type="domain" description="Zn(2)-C6 fungal-type" evidence="7">
    <location>
        <begin position="15"/>
        <end position="45"/>
    </location>
</feature>
<dbReference type="PROSITE" id="PS00463">
    <property type="entry name" value="ZN2_CY6_FUNGAL_1"/>
    <property type="match status" value="1"/>
</dbReference>
<dbReference type="Gene3D" id="4.10.240.10">
    <property type="entry name" value="Zn(2)-C6 fungal-type DNA-binding domain"/>
    <property type="match status" value="1"/>
</dbReference>